<accession>A0A0A7EI77</accession>
<dbReference type="STRING" id="1348114.OM33_11135"/>
<dbReference type="InterPro" id="IPR027396">
    <property type="entry name" value="DsrEFH-like"/>
</dbReference>
<dbReference type="Gene3D" id="3.40.1260.10">
    <property type="entry name" value="DsrEFH-like"/>
    <property type="match status" value="1"/>
</dbReference>
<dbReference type="GO" id="GO:0002143">
    <property type="term" value="P:tRNA wobble position uridine thiolation"/>
    <property type="evidence" value="ECO:0007669"/>
    <property type="project" value="TreeGrafter"/>
</dbReference>
<evidence type="ECO:0000313" key="1">
    <source>
        <dbReference type="EMBL" id="AIY65647.1"/>
    </source>
</evidence>
<organism evidence="1 2">
    <name type="scientific">Pseudoalteromonas piratica</name>
    <dbReference type="NCBI Taxonomy" id="1348114"/>
    <lineage>
        <taxon>Bacteria</taxon>
        <taxon>Pseudomonadati</taxon>
        <taxon>Pseudomonadota</taxon>
        <taxon>Gammaproteobacteria</taxon>
        <taxon>Alteromonadales</taxon>
        <taxon>Pseudoalteromonadaceae</taxon>
        <taxon>Pseudoalteromonas</taxon>
    </lineage>
</organism>
<dbReference type="KEGG" id="pseo:OM33_11135"/>
<dbReference type="InterPro" id="IPR003787">
    <property type="entry name" value="Sulphur_relay_DsrE/F-like"/>
</dbReference>
<reference evidence="1 2" key="1">
    <citation type="submission" date="2014-11" db="EMBL/GenBank/DDBJ databases">
        <title>Complete Genome Sequence of Pseudoalteromonas sp. Strain OCN003 Isolated from Kaneohe Bay, Oahu, Hawaii.</title>
        <authorList>
            <person name="Beurmann S."/>
            <person name="Videau P."/>
            <person name="Ushijima B."/>
            <person name="Smith A.M."/>
            <person name="Aeby G.S."/>
            <person name="Callahan S.M."/>
            <person name="Belcaid M."/>
        </authorList>
    </citation>
    <scope>NUCLEOTIDE SEQUENCE [LARGE SCALE GENOMIC DNA]</scope>
    <source>
        <strain evidence="1 2">OCN003</strain>
    </source>
</reference>
<dbReference type="Pfam" id="PF02635">
    <property type="entry name" value="DsrE"/>
    <property type="match status" value="1"/>
</dbReference>
<gene>
    <name evidence="1" type="ORF">OM33_11135</name>
</gene>
<dbReference type="GO" id="GO:0097163">
    <property type="term" value="F:sulfur carrier activity"/>
    <property type="evidence" value="ECO:0007669"/>
    <property type="project" value="TreeGrafter"/>
</dbReference>
<dbReference type="EMBL" id="CP009888">
    <property type="protein sequence ID" value="AIY65647.1"/>
    <property type="molecule type" value="Genomic_DNA"/>
</dbReference>
<name>A0A0A7EI77_9GAMM</name>
<dbReference type="RefSeq" id="WP_038641719.1">
    <property type="nucleotide sequence ID" value="NZ_CP009888.1"/>
</dbReference>
<dbReference type="PANTHER" id="PTHR34874:SF3">
    <property type="entry name" value="SULFURTRANSFERASE TUSD"/>
    <property type="match status" value="1"/>
</dbReference>
<dbReference type="SUPFAM" id="SSF75169">
    <property type="entry name" value="DsrEFH-like"/>
    <property type="match status" value="1"/>
</dbReference>
<dbReference type="GO" id="GO:1990228">
    <property type="term" value="C:sulfurtransferase complex"/>
    <property type="evidence" value="ECO:0007669"/>
    <property type="project" value="TreeGrafter"/>
</dbReference>
<keyword evidence="2" id="KW-1185">Reference proteome</keyword>
<proteinExistence type="predicted"/>
<dbReference type="eggNOG" id="COG1553">
    <property type="taxonomic scope" value="Bacteria"/>
</dbReference>
<dbReference type="HOGENOM" id="CLU_132095_0_0_6"/>
<evidence type="ECO:0000313" key="2">
    <source>
        <dbReference type="Proteomes" id="UP000030341"/>
    </source>
</evidence>
<dbReference type="Proteomes" id="UP000030341">
    <property type="component" value="Chromosome 1"/>
</dbReference>
<sequence>MASIIISYHANVTSHDSLQHLTRFIHSAIKVGHSIKGVFLYQDAVFHASNHFSLPSDELQIMEVWQSIADLGVKLSLCVTAAEKRGLAISNTLPFEVAGLAEFAMDVAQTDKWVQIK</sequence>
<dbReference type="OrthoDB" id="9787483at2"/>
<dbReference type="PANTHER" id="PTHR34874">
    <property type="entry name" value="PROTEIN YCHN"/>
    <property type="match status" value="1"/>
</dbReference>
<protein>
    <submittedName>
        <fullName evidence="1">tRNA 2-thiouridine-synthesizing protein</fullName>
    </submittedName>
</protein>
<dbReference type="AlphaFoldDB" id="A0A0A7EI77"/>